<reference evidence="2" key="1">
    <citation type="submission" date="2020-04" db="EMBL/GenBank/DDBJ databases">
        <authorList>
            <person name="Alioto T."/>
            <person name="Alioto T."/>
            <person name="Gomez Garrido J."/>
        </authorList>
    </citation>
    <scope>NUCLEOTIDE SEQUENCE</scope>
    <source>
        <strain evidence="2">A484AB</strain>
    </source>
</reference>
<dbReference type="PANTHER" id="PTHR46564">
    <property type="entry name" value="TRANSPOSASE"/>
    <property type="match status" value="1"/>
</dbReference>
<dbReference type="InterPro" id="IPR047655">
    <property type="entry name" value="Transpos_IS630-like"/>
</dbReference>
<gene>
    <name evidence="2" type="ORF">PACLA_8A061261</name>
</gene>
<dbReference type="Proteomes" id="UP001152795">
    <property type="component" value="Unassembled WGS sequence"/>
</dbReference>
<organism evidence="2 3">
    <name type="scientific">Paramuricea clavata</name>
    <name type="common">Red gorgonian</name>
    <name type="synonym">Violescent sea-whip</name>
    <dbReference type="NCBI Taxonomy" id="317549"/>
    <lineage>
        <taxon>Eukaryota</taxon>
        <taxon>Metazoa</taxon>
        <taxon>Cnidaria</taxon>
        <taxon>Anthozoa</taxon>
        <taxon>Octocorallia</taxon>
        <taxon>Malacalcyonacea</taxon>
        <taxon>Plexauridae</taxon>
        <taxon>Paramuricea</taxon>
    </lineage>
</organism>
<dbReference type="EMBL" id="CACRXK020012926">
    <property type="protein sequence ID" value="CAB4024255.1"/>
    <property type="molecule type" value="Genomic_DNA"/>
</dbReference>
<dbReference type="PANTHER" id="PTHR46564:SF1">
    <property type="entry name" value="TRANSPOSASE"/>
    <property type="match status" value="1"/>
</dbReference>
<feature type="domain" description="Tc1-like transposase DDE" evidence="1">
    <location>
        <begin position="72"/>
        <end position="217"/>
    </location>
</feature>
<evidence type="ECO:0000313" key="2">
    <source>
        <dbReference type="EMBL" id="CAB4024255.1"/>
    </source>
</evidence>
<name>A0A7D9J8A2_PARCT</name>
<dbReference type="Gene3D" id="3.30.420.10">
    <property type="entry name" value="Ribonuclease H-like superfamily/Ribonuclease H"/>
    <property type="match status" value="1"/>
</dbReference>
<keyword evidence="3" id="KW-1185">Reference proteome</keyword>
<protein>
    <recommendedName>
        <fullName evidence="1">Tc1-like transposase DDE domain-containing protein</fullName>
    </recommendedName>
</protein>
<proteinExistence type="predicted"/>
<comment type="caution">
    <text evidence="2">The sequence shown here is derived from an EMBL/GenBank/DDBJ whole genome shotgun (WGS) entry which is preliminary data.</text>
</comment>
<accession>A0A7D9J8A2</accession>
<dbReference type="Pfam" id="PF13358">
    <property type="entry name" value="DDE_3"/>
    <property type="match status" value="1"/>
</dbReference>
<sequence length="252" mass="28877">MDCILRNPQMQLHEVADNIANVTGSAFGPETLCRALYRLGITRKKIQRVALQQNENLRQQFKAEISVFSPNQLVFVDETGIDKRITRQYGYSARGTRPVVRDYSYAWWAPHYSAISAISSDGLIANQLMKNPDERFNANSFIQFLNEQLLPAMNPFNGENPRSVIVMDNHAVHHVQEVIERVYDYGAIIRFLPPYSPDLNPIEEVFANVKHYLRQNHLVLQSLQDPSPLIWNAYGQITSNDCLGYMHHAGYI</sequence>
<dbReference type="AlphaFoldDB" id="A0A7D9J8A2"/>
<dbReference type="GO" id="GO:0003676">
    <property type="term" value="F:nucleic acid binding"/>
    <property type="evidence" value="ECO:0007669"/>
    <property type="project" value="InterPro"/>
</dbReference>
<dbReference type="InterPro" id="IPR036397">
    <property type="entry name" value="RNaseH_sf"/>
</dbReference>
<evidence type="ECO:0000313" key="3">
    <source>
        <dbReference type="Proteomes" id="UP001152795"/>
    </source>
</evidence>
<dbReference type="OrthoDB" id="5980266at2759"/>
<evidence type="ECO:0000259" key="1">
    <source>
        <dbReference type="Pfam" id="PF13358"/>
    </source>
</evidence>
<dbReference type="NCBIfam" id="NF033545">
    <property type="entry name" value="transpos_IS630"/>
    <property type="match status" value="1"/>
</dbReference>
<dbReference type="InterPro" id="IPR038717">
    <property type="entry name" value="Tc1-like_DDE_dom"/>
</dbReference>